<accession>A6JCT3</accession>
<dbReference type="AlphaFoldDB" id="A6JCT3"/>
<proteinExistence type="predicted"/>
<reference evidence="2" key="1">
    <citation type="submission" date="2005-09" db="EMBL/GenBank/DDBJ databases">
        <authorList>
            <person name="Mural R.J."/>
            <person name="Li P.W."/>
            <person name="Adams M.D."/>
            <person name="Amanatides P.G."/>
            <person name="Baden-Tillson H."/>
            <person name="Barnstead M."/>
            <person name="Chin S.H."/>
            <person name="Dew I."/>
            <person name="Evans C.A."/>
            <person name="Ferriera S."/>
            <person name="Flanigan M."/>
            <person name="Fosler C."/>
            <person name="Glodek A."/>
            <person name="Gu Z."/>
            <person name="Holt R.A."/>
            <person name="Jennings D."/>
            <person name="Kraft C.L."/>
            <person name="Lu F."/>
            <person name="Nguyen T."/>
            <person name="Nusskern D.R."/>
            <person name="Pfannkoch C.M."/>
            <person name="Sitter C."/>
            <person name="Sutton G.G."/>
            <person name="Venter J.C."/>
            <person name="Wang Z."/>
            <person name="Woodage T."/>
            <person name="Zheng X.H."/>
            <person name="Zhong F."/>
        </authorList>
    </citation>
    <scope>NUCLEOTIDE SEQUENCE [LARGE SCALE GENOMIC DNA]</scope>
    <source>
        <strain>BN</strain>
        <strain evidence="2">Sprague-Dawley</strain>
    </source>
</reference>
<organism evidence="1 2">
    <name type="scientific">Rattus norvegicus</name>
    <name type="common">Rat</name>
    <dbReference type="NCBI Taxonomy" id="10116"/>
    <lineage>
        <taxon>Eukaryota</taxon>
        <taxon>Metazoa</taxon>
        <taxon>Chordata</taxon>
        <taxon>Craniata</taxon>
        <taxon>Vertebrata</taxon>
        <taxon>Euteleostomi</taxon>
        <taxon>Mammalia</taxon>
        <taxon>Eutheria</taxon>
        <taxon>Euarchontoglires</taxon>
        <taxon>Glires</taxon>
        <taxon>Rodentia</taxon>
        <taxon>Myomorpha</taxon>
        <taxon>Muroidea</taxon>
        <taxon>Muridae</taxon>
        <taxon>Murinae</taxon>
        <taxon>Rattus</taxon>
    </lineage>
</organism>
<dbReference type="Proteomes" id="UP000234681">
    <property type="component" value="Chromosome 14"/>
</dbReference>
<evidence type="ECO:0000313" key="1">
    <source>
        <dbReference type="EMBL" id="EDL89855.1"/>
    </source>
</evidence>
<name>A6JCT3_RAT</name>
<sequence>MPPYEAENTPDKNVQCQEENKKDYQELHLIFCIFSCRQSMADRNY</sequence>
<dbReference type="EMBL" id="CH473981">
    <property type="protein sequence ID" value="EDL89855.1"/>
    <property type="molecule type" value="Genomic_DNA"/>
</dbReference>
<evidence type="ECO:0000313" key="2">
    <source>
        <dbReference type="Proteomes" id="UP000234681"/>
    </source>
</evidence>
<protein>
    <submittedName>
        <fullName evidence="1">RCG56974</fullName>
    </submittedName>
</protein>
<gene>
    <name evidence="1" type="ORF">rCG_56974</name>
</gene>